<comment type="caution">
    <text evidence="1">The sequence shown here is derived from an EMBL/GenBank/DDBJ whole genome shotgun (WGS) entry which is preliminary data.</text>
</comment>
<dbReference type="EMBL" id="JYON01000034">
    <property type="protein sequence ID" value="KJH69788.1"/>
    <property type="molecule type" value="Genomic_DNA"/>
</dbReference>
<name>A0A0D8ZLU3_9CYAN</name>
<accession>A0A0D8ZLU3</accession>
<dbReference type="STRING" id="1618023.UH38_22015"/>
<keyword evidence="2" id="KW-1185">Reference proteome</keyword>
<sequence>MTQIDNTQNLSIPKFQLGTHVKCNARSGCRLRGEVAQVIAIKYITSEYWSGWTYTIENLYLTMNVGEIWLDAAPTV</sequence>
<gene>
    <name evidence="1" type="ORF">UH38_22015</name>
</gene>
<reference evidence="1 2" key="1">
    <citation type="submission" date="2015-02" db="EMBL/GenBank/DDBJ databases">
        <title>Draft genome of a novel marine cyanobacterium (Chroococcales) isolated from South Atlantic Ocean.</title>
        <authorList>
            <person name="Rigonato J."/>
            <person name="Alvarenga D.O."/>
            <person name="Branco L.H."/>
            <person name="Varani A.M."/>
            <person name="Brandini F.P."/>
            <person name="Fiore M.F."/>
        </authorList>
    </citation>
    <scope>NUCLEOTIDE SEQUENCE [LARGE SCALE GENOMIC DNA]</scope>
    <source>
        <strain evidence="1 2">CENA595</strain>
    </source>
</reference>
<dbReference type="AlphaFoldDB" id="A0A0D8ZLU3"/>
<dbReference type="Proteomes" id="UP000032452">
    <property type="component" value="Unassembled WGS sequence"/>
</dbReference>
<evidence type="ECO:0000313" key="1">
    <source>
        <dbReference type="EMBL" id="KJH69788.1"/>
    </source>
</evidence>
<proteinExistence type="predicted"/>
<dbReference type="RefSeq" id="WP_045056838.1">
    <property type="nucleotide sequence ID" value="NZ_CAWMDP010000031.1"/>
</dbReference>
<protein>
    <submittedName>
        <fullName evidence="1">Uncharacterized protein</fullName>
    </submittedName>
</protein>
<evidence type="ECO:0000313" key="2">
    <source>
        <dbReference type="Proteomes" id="UP000032452"/>
    </source>
</evidence>
<organism evidence="1 2">
    <name type="scientific">Aliterella atlantica CENA595</name>
    <dbReference type="NCBI Taxonomy" id="1618023"/>
    <lineage>
        <taxon>Bacteria</taxon>
        <taxon>Bacillati</taxon>
        <taxon>Cyanobacteriota</taxon>
        <taxon>Cyanophyceae</taxon>
        <taxon>Chroococcidiopsidales</taxon>
        <taxon>Aliterellaceae</taxon>
        <taxon>Aliterella</taxon>
    </lineage>
</organism>